<keyword evidence="4" id="KW-1185">Reference proteome</keyword>
<feature type="repeat" description="LDL-receptor class B" evidence="1">
    <location>
        <begin position="57"/>
        <end position="102"/>
    </location>
</feature>
<gene>
    <name evidence="3" type="ORF">NP493_8248g00003</name>
</gene>
<dbReference type="GO" id="GO:0060070">
    <property type="term" value="P:canonical Wnt signaling pathway"/>
    <property type="evidence" value="ECO:0007669"/>
    <property type="project" value="TreeGrafter"/>
</dbReference>
<feature type="domain" description="SMP-30/Gluconolactonase/LRE-like region" evidence="2">
    <location>
        <begin position="51"/>
        <end position="272"/>
    </location>
</feature>
<dbReference type="Gene3D" id="2.120.10.30">
    <property type="entry name" value="TolB, C-terminal domain"/>
    <property type="match status" value="1"/>
</dbReference>
<evidence type="ECO:0000259" key="2">
    <source>
        <dbReference type="Pfam" id="PF08450"/>
    </source>
</evidence>
<dbReference type="PANTHER" id="PTHR46513">
    <property type="entry name" value="VITELLOGENIN RECEPTOR-LIKE PROTEIN-RELATED-RELATED"/>
    <property type="match status" value="1"/>
</dbReference>
<dbReference type="Proteomes" id="UP001209878">
    <property type="component" value="Unassembled WGS sequence"/>
</dbReference>
<dbReference type="PANTHER" id="PTHR46513:SF13">
    <property type="entry name" value="EGF-LIKE DOMAIN-CONTAINING PROTEIN"/>
    <property type="match status" value="1"/>
</dbReference>
<name>A0AAD9IPF2_RIDPI</name>
<dbReference type="InterPro" id="IPR013658">
    <property type="entry name" value="SGL"/>
</dbReference>
<dbReference type="Pfam" id="PF08450">
    <property type="entry name" value="SGL"/>
    <property type="match status" value="1"/>
</dbReference>
<sequence length="309" mass="34132">MQLCSSLSEPSRGMLLYALADEGIVGFIDPNGAETTDRFLVGRSLRPVAVAYDPVHQVVYWSDVYEHTVHQANFDGTNHKIFLRSSTHSIGVVDGLVVDAKHGRLYYSNMGTTHVNGTAYTWHRIDTIKFDGTGQRTVVTRAEKPRALAIDAGRNHLYYTTWGRHAAVVRMNLDGSEPLVVLQNMDNPNGVAIGSDDKLYVVDSHDKTQRANDNYPREKKEGALKKGPKGCPFLKEEPGLSLQVPFGLAVASDNKIYISDWGRKAILSVSGGTVTTVMADVTAPMALFFTPVRKQLVSVTTYYVSLKKW</sequence>
<evidence type="ECO:0000256" key="1">
    <source>
        <dbReference type="PROSITE-ProRule" id="PRU00461"/>
    </source>
</evidence>
<evidence type="ECO:0000313" key="3">
    <source>
        <dbReference type="EMBL" id="KAK2138227.1"/>
    </source>
</evidence>
<accession>A0AAD9IPF2</accession>
<dbReference type="InterPro" id="IPR050778">
    <property type="entry name" value="Cueball_EGF_LRP_Nidogen"/>
</dbReference>
<reference evidence="3" key="1">
    <citation type="journal article" date="2023" name="Mol. Biol. Evol.">
        <title>Third-Generation Sequencing Reveals the Adaptive Role of the Epigenome in Three Deep-Sea Polychaetes.</title>
        <authorList>
            <person name="Perez M."/>
            <person name="Aroh O."/>
            <person name="Sun Y."/>
            <person name="Lan Y."/>
            <person name="Juniper S.K."/>
            <person name="Young C.R."/>
            <person name="Angers B."/>
            <person name="Qian P.Y."/>
        </authorList>
    </citation>
    <scope>NUCLEOTIDE SEQUENCE</scope>
    <source>
        <strain evidence="3">R07B-5</strain>
    </source>
</reference>
<dbReference type="GO" id="GO:0005886">
    <property type="term" value="C:plasma membrane"/>
    <property type="evidence" value="ECO:0007669"/>
    <property type="project" value="TreeGrafter"/>
</dbReference>
<dbReference type="AlphaFoldDB" id="A0AAD9IPF2"/>
<comment type="caution">
    <text evidence="3">The sequence shown here is derived from an EMBL/GenBank/DDBJ whole genome shotgun (WGS) entry which is preliminary data.</text>
</comment>
<dbReference type="InterPro" id="IPR011042">
    <property type="entry name" value="6-blade_b-propeller_TolB-like"/>
</dbReference>
<proteinExistence type="predicted"/>
<dbReference type="InterPro" id="IPR000033">
    <property type="entry name" value="LDLR_classB_rpt"/>
</dbReference>
<dbReference type="GO" id="GO:0017147">
    <property type="term" value="F:Wnt-protein binding"/>
    <property type="evidence" value="ECO:0007669"/>
    <property type="project" value="TreeGrafter"/>
</dbReference>
<dbReference type="SMART" id="SM00135">
    <property type="entry name" value="LY"/>
    <property type="match status" value="3"/>
</dbReference>
<organism evidence="3 4">
    <name type="scientific">Ridgeia piscesae</name>
    <name type="common">Tubeworm</name>
    <dbReference type="NCBI Taxonomy" id="27915"/>
    <lineage>
        <taxon>Eukaryota</taxon>
        <taxon>Metazoa</taxon>
        <taxon>Spiralia</taxon>
        <taxon>Lophotrochozoa</taxon>
        <taxon>Annelida</taxon>
        <taxon>Polychaeta</taxon>
        <taxon>Sedentaria</taxon>
        <taxon>Canalipalpata</taxon>
        <taxon>Sabellida</taxon>
        <taxon>Siboglinidae</taxon>
        <taxon>Ridgeia</taxon>
    </lineage>
</organism>
<dbReference type="PROSITE" id="PS51120">
    <property type="entry name" value="LDLRB"/>
    <property type="match status" value="1"/>
</dbReference>
<evidence type="ECO:0000313" key="4">
    <source>
        <dbReference type="Proteomes" id="UP001209878"/>
    </source>
</evidence>
<dbReference type="SUPFAM" id="SSF63825">
    <property type="entry name" value="YWTD domain"/>
    <property type="match status" value="1"/>
</dbReference>
<protein>
    <recommendedName>
        <fullName evidence="2">SMP-30/Gluconolactonase/LRE-like region domain-containing protein</fullName>
    </recommendedName>
</protein>
<dbReference type="GO" id="GO:0042813">
    <property type="term" value="F:Wnt receptor activity"/>
    <property type="evidence" value="ECO:0007669"/>
    <property type="project" value="TreeGrafter"/>
</dbReference>
<dbReference type="EMBL" id="JAODUO010008237">
    <property type="protein sequence ID" value="KAK2138227.1"/>
    <property type="molecule type" value="Genomic_DNA"/>
</dbReference>